<organism evidence="2">
    <name type="scientific">Cucumis melo</name>
    <name type="common">Muskmelon</name>
    <dbReference type="NCBI Taxonomy" id="3656"/>
    <lineage>
        <taxon>Eukaryota</taxon>
        <taxon>Viridiplantae</taxon>
        <taxon>Streptophyta</taxon>
        <taxon>Embryophyta</taxon>
        <taxon>Tracheophyta</taxon>
        <taxon>Spermatophyta</taxon>
        <taxon>Magnoliopsida</taxon>
        <taxon>eudicotyledons</taxon>
        <taxon>Gunneridae</taxon>
        <taxon>Pentapetalae</taxon>
        <taxon>rosids</taxon>
        <taxon>fabids</taxon>
        <taxon>Cucurbitales</taxon>
        <taxon>Cucurbitaceae</taxon>
        <taxon>Benincaseae</taxon>
        <taxon>Cucumis</taxon>
    </lineage>
</organism>
<feature type="compositionally biased region" description="Polar residues" evidence="1">
    <location>
        <begin position="20"/>
        <end position="31"/>
    </location>
</feature>
<feature type="region of interest" description="Disordered" evidence="1">
    <location>
        <begin position="1"/>
        <end position="31"/>
    </location>
</feature>
<dbReference type="AlphaFoldDB" id="A0A9I9E2B8"/>
<name>A0A9I9E2B8_CUCME</name>
<dbReference type="Gramene" id="MELO3C027642.2.1">
    <property type="protein sequence ID" value="MELO3C027642.2.1"/>
    <property type="gene ID" value="MELO3C027642.2"/>
</dbReference>
<dbReference type="EnsemblPlants" id="MELO3C027642.2.1">
    <property type="protein sequence ID" value="MELO3C027642.2.1"/>
    <property type="gene ID" value="MELO3C027642.2"/>
</dbReference>
<proteinExistence type="predicted"/>
<evidence type="ECO:0000256" key="1">
    <source>
        <dbReference type="SAM" id="MobiDB-lite"/>
    </source>
</evidence>
<accession>A0A9I9E2B8</accession>
<evidence type="ECO:0000313" key="2">
    <source>
        <dbReference type="EnsemblPlants" id="MELO3C027642.2.1"/>
    </source>
</evidence>
<sequence>MMGSAIEQEEVGVEKRSVSIRKSVSTRGKSV</sequence>
<reference evidence="2" key="1">
    <citation type="submission" date="2023-03" db="UniProtKB">
        <authorList>
            <consortium name="EnsemblPlants"/>
        </authorList>
    </citation>
    <scope>IDENTIFICATION</scope>
</reference>
<protein>
    <submittedName>
        <fullName evidence="2">Uncharacterized protein</fullName>
    </submittedName>
</protein>